<comment type="caution">
    <text evidence="1">The sequence shown here is derived from an EMBL/GenBank/DDBJ whole genome shotgun (WGS) entry which is preliminary data.</text>
</comment>
<dbReference type="EMBL" id="JAWJZY010000003">
    <property type="protein sequence ID" value="MEE8659019.1"/>
    <property type="molecule type" value="Genomic_DNA"/>
</dbReference>
<evidence type="ECO:0000313" key="1">
    <source>
        <dbReference type="EMBL" id="MEE8659019.1"/>
    </source>
</evidence>
<reference evidence="1 2" key="1">
    <citation type="submission" date="2023-10" db="EMBL/GenBank/DDBJ databases">
        <title>Sorlinia euscelidii gen. nov., sp. nov., an acetic acid bacteria isolated from the gut of Euscelidius variegatus emitter.</title>
        <authorList>
            <person name="Michoud G."/>
            <person name="Marasco R."/>
            <person name="Seferji K."/>
            <person name="Gonella E."/>
            <person name="Garuglieri E."/>
            <person name="Alma A."/>
            <person name="Mapelli F."/>
            <person name="Borin S."/>
            <person name="Daffonchio D."/>
            <person name="Crotti E."/>
        </authorList>
    </citation>
    <scope>NUCLEOTIDE SEQUENCE [LARGE SCALE GENOMIC DNA]</scope>
    <source>
        <strain evidence="1 2">EV16P</strain>
    </source>
</reference>
<name>A0ABU7U2C1_9PROT</name>
<gene>
    <name evidence="1" type="ORF">DOFOFD_08340</name>
</gene>
<keyword evidence="2" id="KW-1185">Reference proteome</keyword>
<organism evidence="1 2">
    <name type="scientific">Sorlinia euscelidii</name>
    <dbReference type="NCBI Taxonomy" id="3081148"/>
    <lineage>
        <taxon>Bacteria</taxon>
        <taxon>Pseudomonadati</taxon>
        <taxon>Pseudomonadota</taxon>
        <taxon>Alphaproteobacteria</taxon>
        <taxon>Acetobacterales</taxon>
        <taxon>Acetobacteraceae</taxon>
        <taxon>Sorlinia</taxon>
    </lineage>
</organism>
<dbReference type="Proteomes" id="UP001312908">
    <property type="component" value="Unassembled WGS sequence"/>
</dbReference>
<accession>A0ABU7U2C1</accession>
<protein>
    <submittedName>
        <fullName evidence="1">Transposase</fullName>
    </submittedName>
</protein>
<evidence type="ECO:0000313" key="2">
    <source>
        <dbReference type="Proteomes" id="UP001312908"/>
    </source>
</evidence>
<sequence>MEWNEPYLESCCRSALHRLKLAGPAGRPLALRDAPCLKRLCAEGLASVAQDGRVRMSAQGAARHDVEIAQMRRRRGVQNRRRRAG</sequence>
<proteinExistence type="predicted"/>